<sequence length="311" mass="35463">MKGISIDFDGTICEVDSTGNFYIYGQLPSQDDVYEMAIVYELKIAESIFDLTHNLLTAVSLEEIPIKVSTFFREKFNKNVTMEYDEELHEFRMNKQQLVVPIVSKNSGTLGSTIIKGDFSLEEALGFLAFYDSFVSIVEGMIISHRLENLLRSALDTMFVTLNKRVKLEESDLKLMEEIVSKLSVVENVNLEEAKLALRTINVGFVGLKDELFDRIKSGAVRDGDYEEFLKHVQYGYEILKDMDAPNFIIEACLYHHDFVDGSGLSKLRGTEIPKLALIVGFAENVVLLGKHKEEMKGKYPDEYFRIIFEE</sequence>
<keyword evidence="2" id="KW-1185">Reference proteome</keyword>
<dbReference type="SUPFAM" id="SSF109604">
    <property type="entry name" value="HD-domain/PDEase-like"/>
    <property type="match status" value="1"/>
</dbReference>
<dbReference type="RefSeq" id="WP_084634287.1">
    <property type="nucleotide sequence ID" value="NZ_FRDJ01000001.1"/>
</dbReference>
<organism evidence="1 2">
    <name type="scientific">Fervidobacterium gondwanense DSM 13020</name>
    <dbReference type="NCBI Taxonomy" id="1121883"/>
    <lineage>
        <taxon>Bacteria</taxon>
        <taxon>Thermotogati</taxon>
        <taxon>Thermotogota</taxon>
        <taxon>Thermotogae</taxon>
        <taxon>Thermotogales</taxon>
        <taxon>Fervidobacteriaceae</taxon>
        <taxon>Fervidobacterium</taxon>
    </lineage>
</organism>
<dbReference type="Gene3D" id="1.10.3210.10">
    <property type="entry name" value="Hypothetical protein af1432"/>
    <property type="match status" value="1"/>
</dbReference>
<accession>A0A1M7RVL8</accession>
<protein>
    <recommendedName>
        <fullName evidence="3">HD domain-containing protein</fullName>
    </recommendedName>
</protein>
<name>A0A1M7RVL8_FERGO</name>
<evidence type="ECO:0000313" key="2">
    <source>
        <dbReference type="Proteomes" id="UP000184207"/>
    </source>
</evidence>
<gene>
    <name evidence="1" type="ORF">SAMN02745226_00214</name>
</gene>
<dbReference type="Pfam" id="PF13487">
    <property type="entry name" value="HD_5"/>
    <property type="match status" value="1"/>
</dbReference>
<evidence type="ECO:0000313" key="1">
    <source>
        <dbReference type="EMBL" id="SHN50214.1"/>
    </source>
</evidence>
<reference evidence="2" key="1">
    <citation type="submission" date="2016-12" db="EMBL/GenBank/DDBJ databases">
        <authorList>
            <person name="Varghese N."/>
            <person name="Submissions S."/>
        </authorList>
    </citation>
    <scope>NUCLEOTIDE SEQUENCE [LARGE SCALE GENOMIC DNA]</scope>
    <source>
        <strain evidence="2">DSM 13020</strain>
    </source>
</reference>
<proteinExistence type="predicted"/>
<dbReference type="OrthoDB" id="47674at2"/>
<dbReference type="EMBL" id="FRDJ01000001">
    <property type="protein sequence ID" value="SHN50214.1"/>
    <property type="molecule type" value="Genomic_DNA"/>
</dbReference>
<evidence type="ECO:0008006" key="3">
    <source>
        <dbReference type="Google" id="ProtNLM"/>
    </source>
</evidence>
<dbReference type="AlphaFoldDB" id="A0A1M7RVL8"/>
<dbReference type="STRING" id="1121883.SAMN02745226_00214"/>
<dbReference type="Proteomes" id="UP000184207">
    <property type="component" value="Unassembled WGS sequence"/>
</dbReference>